<keyword evidence="2" id="KW-0418">Kinase</keyword>
<dbReference type="InterPro" id="IPR000700">
    <property type="entry name" value="PAS-assoc_C"/>
</dbReference>
<dbReference type="Pfam" id="PF00990">
    <property type="entry name" value="GGDEF"/>
    <property type="match status" value="1"/>
</dbReference>
<gene>
    <name evidence="7" type="ORF">PS2015_2581</name>
</gene>
<dbReference type="SMART" id="SM00086">
    <property type="entry name" value="PAC"/>
    <property type="match status" value="1"/>
</dbReference>
<dbReference type="NCBIfam" id="TIGR00254">
    <property type="entry name" value="GGDEF"/>
    <property type="match status" value="1"/>
</dbReference>
<dbReference type="GO" id="GO:0016301">
    <property type="term" value="F:kinase activity"/>
    <property type="evidence" value="ECO:0007669"/>
    <property type="project" value="UniProtKB-KW"/>
</dbReference>
<feature type="transmembrane region" description="Helical" evidence="3">
    <location>
        <begin position="101"/>
        <end position="119"/>
    </location>
</feature>
<dbReference type="PANTHER" id="PTHR44757">
    <property type="entry name" value="DIGUANYLATE CYCLASE DGCP"/>
    <property type="match status" value="1"/>
</dbReference>
<keyword evidence="2" id="KW-0808">Transferase</keyword>
<dbReference type="Proteomes" id="UP000065641">
    <property type="component" value="Chromosome"/>
</dbReference>
<dbReference type="SMART" id="SM00091">
    <property type="entry name" value="PAS"/>
    <property type="match status" value="3"/>
</dbReference>
<accession>A0A0S2KGH9</accession>
<dbReference type="Gene3D" id="3.20.20.450">
    <property type="entry name" value="EAL domain"/>
    <property type="match status" value="1"/>
</dbReference>
<evidence type="ECO:0000313" key="7">
    <source>
        <dbReference type="EMBL" id="ALO47214.1"/>
    </source>
</evidence>
<protein>
    <submittedName>
        <fullName evidence="7">Diguanylate cyclase</fullName>
    </submittedName>
</protein>
<dbReference type="EMBL" id="CP013189">
    <property type="protein sequence ID" value="ALO47214.1"/>
    <property type="molecule type" value="Genomic_DNA"/>
</dbReference>
<dbReference type="Gene3D" id="3.30.70.270">
    <property type="match status" value="1"/>
</dbReference>
<dbReference type="PROSITE" id="PS50883">
    <property type="entry name" value="EAL"/>
    <property type="match status" value="1"/>
</dbReference>
<dbReference type="Pfam" id="PF00563">
    <property type="entry name" value="EAL"/>
    <property type="match status" value="1"/>
</dbReference>
<dbReference type="InterPro" id="IPR043128">
    <property type="entry name" value="Rev_trsase/Diguanyl_cyclase"/>
</dbReference>
<feature type="domain" description="GGDEF" evidence="6">
    <location>
        <begin position="655"/>
        <end position="788"/>
    </location>
</feature>
<feature type="domain" description="PAC" evidence="4">
    <location>
        <begin position="308"/>
        <end position="360"/>
    </location>
</feature>
<keyword evidence="3" id="KW-0812">Transmembrane</keyword>
<dbReference type="PROSITE" id="PS50113">
    <property type="entry name" value="PAC"/>
    <property type="match status" value="2"/>
</dbReference>
<dbReference type="KEGG" id="pspi:PS2015_2581"/>
<dbReference type="SUPFAM" id="SSF55073">
    <property type="entry name" value="Nucleotide cyclase"/>
    <property type="match status" value="1"/>
</dbReference>
<dbReference type="SUPFAM" id="SSF141868">
    <property type="entry name" value="EAL domain-like"/>
    <property type="match status" value="1"/>
</dbReference>
<evidence type="ECO:0000259" key="6">
    <source>
        <dbReference type="PROSITE" id="PS50887"/>
    </source>
</evidence>
<dbReference type="InterPro" id="IPR013656">
    <property type="entry name" value="PAS_4"/>
</dbReference>
<evidence type="ECO:0000259" key="4">
    <source>
        <dbReference type="PROSITE" id="PS50113"/>
    </source>
</evidence>
<organism evidence="7 8">
    <name type="scientific">Pseudohongiella spirulinae</name>
    <dbReference type="NCBI Taxonomy" id="1249552"/>
    <lineage>
        <taxon>Bacteria</taxon>
        <taxon>Pseudomonadati</taxon>
        <taxon>Pseudomonadota</taxon>
        <taxon>Gammaproteobacteria</taxon>
        <taxon>Pseudomonadales</taxon>
        <taxon>Pseudohongiellaceae</taxon>
        <taxon>Pseudohongiella</taxon>
    </lineage>
</organism>
<feature type="domain" description="EAL" evidence="5">
    <location>
        <begin position="799"/>
        <end position="1049"/>
    </location>
</feature>
<dbReference type="InterPro" id="IPR035965">
    <property type="entry name" value="PAS-like_dom_sf"/>
</dbReference>
<dbReference type="InterPro" id="IPR000160">
    <property type="entry name" value="GGDEF_dom"/>
</dbReference>
<feature type="domain" description="PAC" evidence="4">
    <location>
        <begin position="571"/>
        <end position="623"/>
    </location>
</feature>
<dbReference type="InterPro" id="IPR000014">
    <property type="entry name" value="PAS"/>
</dbReference>
<dbReference type="InterPro" id="IPR001633">
    <property type="entry name" value="EAL_dom"/>
</dbReference>
<keyword evidence="3" id="KW-1133">Transmembrane helix</keyword>
<dbReference type="PANTHER" id="PTHR44757:SF4">
    <property type="entry name" value="DIGUANYLATE CYCLASE DGCE-RELATED"/>
    <property type="match status" value="1"/>
</dbReference>
<name>A0A0S2KGH9_9GAMM</name>
<dbReference type="InterPro" id="IPR029787">
    <property type="entry name" value="Nucleotide_cyclase"/>
</dbReference>
<dbReference type="InterPro" id="IPR001610">
    <property type="entry name" value="PAC"/>
</dbReference>
<reference evidence="7 8" key="1">
    <citation type="submission" date="2015-11" db="EMBL/GenBank/DDBJ databases">
        <authorList>
            <person name="Zhang Y."/>
            <person name="Guo Z."/>
        </authorList>
    </citation>
    <scope>NUCLEOTIDE SEQUENCE [LARGE SCALE GENOMIC DNA]</scope>
    <source>
        <strain evidence="7 8">KCTC 32221</strain>
    </source>
</reference>
<dbReference type="RefSeq" id="WP_058022625.1">
    <property type="nucleotide sequence ID" value="NZ_CP013189.1"/>
</dbReference>
<sequence>MAEWFDQNLYFIYQIYGVAFLLLGLTALTTPRQIRLPFIDHIWLLGVFGLLHGLQEFVDAQRLIRESQTLVNLSSVLASSSFLALFEFGRRALSMPLRLSYLLAALPIGLMGLISGSLITTLGIGSRLTFGVFGALLTGIAFMRAKPYLEGSQDEALRVIWADVIAWAFLVYAALTLFSDATLMPAGLGLPSTQWFQQNTGLPVQVLRAICALVATIALCFKVFRANHKTAVDLETLMQSLNGFVYRCRNDRDWTLVYIAGNVEAVTGFDIKSIRKSETVSLNAGIHRDDQQRVADELRESLKHGAQFDLSYRIVTRQGESRWVSDRGHGIYDQKGQLIYFQGHVVDADELIQARLRLERAEELARLGHWEFDPATGTGIWSKQMFRMLGLPVEKDAAPDASTFLERIHPQDRDKTGKALQDMANGEAPTAEVFRSNPDFGPVHYFMPSWHFEGRGKYVRYSGTLLDVTRQQISMQQVQASEQAQRKALTLAQQEQGRMAALLSAMSIGILFEDRDGRVEYLNPAFRRMWAVSDKVNLIGEPTRRVLEHSTHRFARPDHASRHVLHVLDTHEISERFEVDLYDGRILTQLSYPVSDTDGRLIGRLWIYEDVTHERQTAQQLVYLAEHDPLTGLHNRHRFQEQLEWMILSARRNGTRFALLYFDLDDFKYINDTFGHRAGDNVLVRTAGEVASLVRQGEMFARLGGDEFAILTELHDKDHPEPLAERICHAIAAIPFRFRGSNLRLTTSVGITIFPQHGDNAEDLVAHADTAMYQAKNAGKNSWAIYDANKDATEAMITRMNWVSRIAHALESNLLELHFQGVYQTIDRSLSHLEALVRMRDPAQPDELIMPGQFIPIAEKSGQILEIDRWVLRNSIALLANHPELNALSVNISGRSFDEPGLPQTIQQLLHEYNVAPQRLLIELTETAAVSEMQDAQRFIEALQQTGCIVCLDDFGTGFSTFAYLKYLGVEILKIDGMFIRDLPNNRDNQAFVKAMVDVGKGLNKITVAEFVEDRETFEMLQKLGIDLAQGYFLDRPDADHPALHKPLD</sequence>
<dbReference type="OrthoDB" id="9787514at2"/>
<feature type="transmembrane region" description="Helical" evidence="3">
    <location>
        <begin position="125"/>
        <end position="143"/>
    </location>
</feature>
<dbReference type="Pfam" id="PF08448">
    <property type="entry name" value="PAS_4"/>
    <property type="match status" value="1"/>
</dbReference>
<dbReference type="PATRIC" id="fig|1249552.3.peg.2598"/>
<dbReference type="InterPro" id="IPR052155">
    <property type="entry name" value="Biofilm_reg_signaling"/>
</dbReference>
<dbReference type="SUPFAM" id="SSF55785">
    <property type="entry name" value="PYP-like sensor domain (PAS domain)"/>
    <property type="match status" value="3"/>
</dbReference>
<dbReference type="InterPro" id="IPR013655">
    <property type="entry name" value="PAS_fold_3"/>
</dbReference>
<dbReference type="CDD" id="cd00130">
    <property type="entry name" value="PAS"/>
    <property type="match status" value="2"/>
</dbReference>
<dbReference type="SMART" id="SM00267">
    <property type="entry name" value="GGDEF"/>
    <property type="match status" value="1"/>
</dbReference>
<proteinExistence type="predicted"/>
<evidence type="ECO:0000259" key="5">
    <source>
        <dbReference type="PROSITE" id="PS50883"/>
    </source>
</evidence>
<dbReference type="CDD" id="cd01949">
    <property type="entry name" value="GGDEF"/>
    <property type="match status" value="1"/>
</dbReference>
<dbReference type="CDD" id="cd01948">
    <property type="entry name" value="EAL"/>
    <property type="match status" value="1"/>
</dbReference>
<dbReference type="FunFam" id="3.30.70.270:FF:000001">
    <property type="entry name" value="Diguanylate cyclase domain protein"/>
    <property type="match status" value="1"/>
</dbReference>
<evidence type="ECO:0000256" key="2">
    <source>
        <dbReference type="ARBA" id="ARBA00022777"/>
    </source>
</evidence>
<evidence type="ECO:0000256" key="1">
    <source>
        <dbReference type="ARBA" id="ARBA00001946"/>
    </source>
</evidence>
<keyword evidence="8" id="KW-1185">Reference proteome</keyword>
<dbReference type="STRING" id="1249552.PS2015_2581"/>
<dbReference type="AlphaFoldDB" id="A0A0S2KGH9"/>
<keyword evidence="3" id="KW-0472">Membrane</keyword>
<dbReference type="PROSITE" id="PS50887">
    <property type="entry name" value="GGDEF"/>
    <property type="match status" value="1"/>
</dbReference>
<dbReference type="InterPro" id="IPR035919">
    <property type="entry name" value="EAL_sf"/>
</dbReference>
<dbReference type="Gene3D" id="3.30.450.20">
    <property type="entry name" value="PAS domain"/>
    <property type="match status" value="3"/>
</dbReference>
<comment type="cofactor">
    <cofactor evidence="1">
        <name>Mg(2+)</name>
        <dbReference type="ChEBI" id="CHEBI:18420"/>
    </cofactor>
</comment>
<feature type="transmembrane region" description="Helical" evidence="3">
    <location>
        <begin position="12"/>
        <end position="30"/>
    </location>
</feature>
<dbReference type="Pfam" id="PF08447">
    <property type="entry name" value="PAS_3"/>
    <property type="match status" value="1"/>
</dbReference>
<dbReference type="SMART" id="SM00052">
    <property type="entry name" value="EAL"/>
    <property type="match status" value="1"/>
</dbReference>
<evidence type="ECO:0000313" key="8">
    <source>
        <dbReference type="Proteomes" id="UP000065641"/>
    </source>
</evidence>
<evidence type="ECO:0000256" key="3">
    <source>
        <dbReference type="SAM" id="Phobius"/>
    </source>
</evidence>
<feature type="transmembrane region" description="Helical" evidence="3">
    <location>
        <begin position="164"/>
        <end position="186"/>
    </location>
</feature>